<evidence type="ECO:0000256" key="6">
    <source>
        <dbReference type="HAMAP-Rule" id="MF_00265"/>
    </source>
</evidence>
<organism evidence="8 9">
    <name type="scientific">Streptoalloteichus hindustanus</name>
    <dbReference type="NCBI Taxonomy" id="2017"/>
    <lineage>
        <taxon>Bacteria</taxon>
        <taxon>Bacillati</taxon>
        <taxon>Actinomycetota</taxon>
        <taxon>Actinomycetes</taxon>
        <taxon>Pseudonocardiales</taxon>
        <taxon>Pseudonocardiaceae</taxon>
        <taxon>Streptoalloteichus</taxon>
    </lineage>
</organism>
<dbReference type="EC" id="3.1.-.-" evidence="6"/>
<evidence type="ECO:0000259" key="7">
    <source>
        <dbReference type="Pfam" id="PF01850"/>
    </source>
</evidence>
<dbReference type="CDD" id="cd09874">
    <property type="entry name" value="PIN_MT3492-like"/>
    <property type="match status" value="1"/>
</dbReference>
<dbReference type="Gene3D" id="3.40.50.1010">
    <property type="entry name" value="5'-nuclease"/>
    <property type="match status" value="1"/>
</dbReference>
<proteinExistence type="inferred from homology"/>
<evidence type="ECO:0000256" key="5">
    <source>
        <dbReference type="ARBA" id="ARBA00022842"/>
    </source>
</evidence>
<keyword evidence="4 6" id="KW-0378">Hydrolase</keyword>
<feature type="domain" description="PIN" evidence="7">
    <location>
        <begin position="2"/>
        <end position="126"/>
    </location>
</feature>
<keyword evidence="2 6" id="KW-0540">Nuclease</keyword>
<dbReference type="GO" id="GO:0090729">
    <property type="term" value="F:toxin activity"/>
    <property type="evidence" value="ECO:0007669"/>
    <property type="project" value="UniProtKB-KW"/>
</dbReference>
<dbReference type="InterPro" id="IPR022907">
    <property type="entry name" value="VapC_family"/>
</dbReference>
<dbReference type="EMBL" id="FQVN01000002">
    <property type="protein sequence ID" value="SHF04971.1"/>
    <property type="molecule type" value="Genomic_DNA"/>
</dbReference>
<evidence type="ECO:0000313" key="9">
    <source>
        <dbReference type="Proteomes" id="UP000184501"/>
    </source>
</evidence>
<dbReference type="RefSeq" id="WP_073480613.1">
    <property type="nucleotide sequence ID" value="NZ_FQVN01000002.1"/>
</dbReference>
<keyword evidence="6" id="KW-0800">Toxin</keyword>
<dbReference type="InterPro" id="IPR029060">
    <property type="entry name" value="PIN-like_dom_sf"/>
</dbReference>
<dbReference type="SUPFAM" id="SSF88723">
    <property type="entry name" value="PIN domain-like"/>
    <property type="match status" value="1"/>
</dbReference>
<dbReference type="AlphaFoldDB" id="A0A1M4YGW5"/>
<dbReference type="Pfam" id="PF01850">
    <property type="entry name" value="PIN"/>
    <property type="match status" value="1"/>
</dbReference>
<reference evidence="8 9" key="1">
    <citation type="submission" date="2016-11" db="EMBL/GenBank/DDBJ databases">
        <authorList>
            <person name="Jaros S."/>
            <person name="Januszkiewicz K."/>
            <person name="Wedrychowicz H."/>
        </authorList>
    </citation>
    <scope>NUCLEOTIDE SEQUENCE [LARGE SCALE GENOMIC DNA]</scope>
    <source>
        <strain evidence="8 9">DSM 44523</strain>
    </source>
</reference>
<keyword evidence="1 6" id="KW-1277">Toxin-antitoxin system</keyword>
<evidence type="ECO:0000256" key="1">
    <source>
        <dbReference type="ARBA" id="ARBA00022649"/>
    </source>
</evidence>
<evidence type="ECO:0000313" key="8">
    <source>
        <dbReference type="EMBL" id="SHF04971.1"/>
    </source>
</evidence>
<keyword evidence="9" id="KW-1185">Reference proteome</keyword>
<keyword evidence="5 6" id="KW-0460">Magnesium</keyword>
<feature type="binding site" evidence="6">
    <location>
        <position position="5"/>
    </location>
    <ligand>
        <name>Mg(2+)</name>
        <dbReference type="ChEBI" id="CHEBI:18420"/>
    </ligand>
</feature>
<accession>A0A1M4YGW5</accession>
<comment type="cofactor">
    <cofactor evidence="6">
        <name>Mg(2+)</name>
        <dbReference type="ChEBI" id="CHEBI:18420"/>
    </cofactor>
</comment>
<sequence length="138" mass="14808">MIYLDSSAIVKLIRQEEHSGNLVTWLNDSRHVSLPLVSSALAEIEVPRAIRRCAPAALPGVPAALARLYLLEIDIVTRQTAAAYPQSSLRSLDVIHLATAQTLAGQPGADLTAFVTYDKRLADTARSVQLPVVEPGIG</sequence>
<dbReference type="OrthoDB" id="1525146at2"/>
<evidence type="ECO:0000256" key="3">
    <source>
        <dbReference type="ARBA" id="ARBA00022723"/>
    </source>
</evidence>
<feature type="binding site" evidence="6">
    <location>
        <position position="93"/>
    </location>
    <ligand>
        <name>Mg(2+)</name>
        <dbReference type="ChEBI" id="CHEBI:18420"/>
    </ligand>
</feature>
<evidence type="ECO:0000256" key="4">
    <source>
        <dbReference type="ARBA" id="ARBA00022801"/>
    </source>
</evidence>
<name>A0A1M4YGW5_STRHI</name>
<dbReference type="STRING" id="2017.SAMN05444320_102354"/>
<evidence type="ECO:0000256" key="2">
    <source>
        <dbReference type="ARBA" id="ARBA00022722"/>
    </source>
</evidence>
<dbReference type="GO" id="GO:0016787">
    <property type="term" value="F:hydrolase activity"/>
    <property type="evidence" value="ECO:0007669"/>
    <property type="project" value="UniProtKB-KW"/>
</dbReference>
<comment type="function">
    <text evidence="6">Toxic component of a toxin-antitoxin (TA) system. An RNase.</text>
</comment>
<comment type="similarity">
    <text evidence="6">Belongs to the PINc/VapC protein family.</text>
</comment>
<dbReference type="GO" id="GO:0004540">
    <property type="term" value="F:RNA nuclease activity"/>
    <property type="evidence" value="ECO:0007669"/>
    <property type="project" value="InterPro"/>
</dbReference>
<dbReference type="GO" id="GO:0000287">
    <property type="term" value="F:magnesium ion binding"/>
    <property type="evidence" value="ECO:0007669"/>
    <property type="project" value="UniProtKB-UniRule"/>
</dbReference>
<dbReference type="InterPro" id="IPR002716">
    <property type="entry name" value="PIN_dom"/>
</dbReference>
<gene>
    <name evidence="6" type="primary">vapC</name>
    <name evidence="8" type="ORF">SAMN05444320_102354</name>
</gene>
<dbReference type="HAMAP" id="MF_00265">
    <property type="entry name" value="VapC_Nob1"/>
    <property type="match status" value="1"/>
</dbReference>
<protein>
    <recommendedName>
        <fullName evidence="6">Ribonuclease VapC</fullName>
        <shortName evidence="6">RNase VapC</shortName>
        <ecNumber evidence="6">3.1.-.-</ecNumber>
    </recommendedName>
    <alternativeName>
        <fullName evidence="6">Toxin VapC</fullName>
    </alternativeName>
</protein>
<dbReference type="Proteomes" id="UP000184501">
    <property type="component" value="Unassembled WGS sequence"/>
</dbReference>
<keyword evidence="3 6" id="KW-0479">Metal-binding</keyword>